<sequence length="69" mass="7650">MAPSANLEKIGRETFGIIDEVYGRRRRAPQGQAKAPPVPPPSKEGIDCRQVAKKHGGLLQVDFLPRRPF</sequence>
<comment type="caution">
    <text evidence="2">The sequence shown here is derived from an EMBL/GenBank/DDBJ whole genome shotgun (WGS) entry which is preliminary data.</text>
</comment>
<gene>
    <name evidence="2" type="ORF">H6P81_003947</name>
</gene>
<keyword evidence="3" id="KW-1185">Reference proteome</keyword>
<dbReference type="EMBL" id="JAINDJ010000002">
    <property type="protein sequence ID" value="KAG9459439.1"/>
    <property type="molecule type" value="Genomic_DNA"/>
</dbReference>
<name>A0AAV7FFV9_ARIFI</name>
<evidence type="ECO:0000313" key="3">
    <source>
        <dbReference type="Proteomes" id="UP000825729"/>
    </source>
</evidence>
<feature type="region of interest" description="Disordered" evidence="1">
    <location>
        <begin position="21"/>
        <end position="45"/>
    </location>
</feature>
<reference evidence="2 3" key="1">
    <citation type="submission" date="2021-07" db="EMBL/GenBank/DDBJ databases">
        <title>The Aristolochia fimbriata genome: insights into angiosperm evolution, floral development and chemical biosynthesis.</title>
        <authorList>
            <person name="Jiao Y."/>
        </authorList>
    </citation>
    <scope>NUCLEOTIDE SEQUENCE [LARGE SCALE GENOMIC DNA]</scope>
    <source>
        <strain evidence="2">IBCAS-2021</strain>
        <tissue evidence="2">Leaf</tissue>
    </source>
</reference>
<evidence type="ECO:0000256" key="1">
    <source>
        <dbReference type="SAM" id="MobiDB-lite"/>
    </source>
</evidence>
<evidence type="ECO:0000313" key="2">
    <source>
        <dbReference type="EMBL" id="KAG9459439.1"/>
    </source>
</evidence>
<dbReference type="Proteomes" id="UP000825729">
    <property type="component" value="Unassembled WGS sequence"/>
</dbReference>
<protein>
    <submittedName>
        <fullName evidence="2">Uncharacterized protein</fullName>
    </submittedName>
</protein>
<accession>A0AAV7FFV9</accession>
<organism evidence="2 3">
    <name type="scientific">Aristolochia fimbriata</name>
    <name type="common">White veined hardy Dutchman's pipe vine</name>
    <dbReference type="NCBI Taxonomy" id="158543"/>
    <lineage>
        <taxon>Eukaryota</taxon>
        <taxon>Viridiplantae</taxon>
        <taxon>Streptophyta</taxon>
        <taxon>Embryophyta</taxon>
        <taxon>Tracheophyta</taxon>
        <taxon>Spermatophyta</taxon>
        <taxon>Magnoliopsida</taxon>
        <taxon>Magnoliidae</taxon>
        <taxon>Piperales</taxon>
        <taxon>Aristolochiaceae</taxon>
        <taxon>Aristolochia</taxon>
    </lineage>
</organism>
<proteinExistence type="predicted"/>
<dbReference type="AlphaFoldDB" id="A0AAV7FFV9"/>